<keyword evidence="1" id="KW-0732">Signal</keyword>
<dbReference type="EMBL" id="CAUEEQ010005741">
    <property type="protein sequence ID" value="CAJ0929296.1"/>
    <property type="molecule type" value="Genomic_DNA"/>
</dbReference>
<organism evidence="2 3">
    <name type="scientific">Ranitomeya imitator</name>
    <name type="common">mimic poison frog</name>
    <dbReference type="NCBI Taxonomy" id="111125"/>
    <lineage>
        <taxon>Eukaryota</taxon>
        <taxon>Metazoa</taxon>
        <taxon>Chordata</taxon>
        <taxon>Craniata</taxon>
        <taxon>Vertebrata</taxon>
        <taxon>Euteleostomi</taxon>
        <taxon>Amphibia</taxon>
        <taxon>Batrachia</taxon>
        <taxon>Anura</taxon>
        <taxon>Neobatrachia</taxon>
        <taxon>Hyloidea</taxon>
        <taxon>Dendrobatidae</taxon>
        <taxon>Dendrobatinae</taxon>
        <taxon>Ranitomeya</taxon>
    </lineage>
</organism>
<reference evidence="2" key="1">
    <citation type="submission" date="2023-07" db="EMBL/GenBank/DDBJ databases">
        <authorList>
            <person name="Stuckert A."/>
        </authorList>
    </citation>
    <scope>NUCLEOTIDE SEQUENCE</scope>
</reference>
<evidence type="ECO:0000313" key="3">
    <source>
        <dbReference type="Proteomes" id="UP001176940"/>
    </source>
</evidence>
<keyword evidence="3" id="KW-1185">Reference proteome</keyword>
<name>A0ABN9L1T8_9NEOB</name>
<proteinExistence type="predicted"/>
<feature type="signal peptide" evidence="1">
    <location>
        <begin position="1"/>
        <end position="21"/>
    </location>
</feature>
<comment type="caution">
    <text evidence="2">The sequence shown here is derived from an EMBL/GenBank/DDBJ whole genome shotgun (WGS) entry which is preliminary data.</text>
</comment>
<gene>
    <name evidence="2" type="ORF">RIMI_LOCUS3754317</name>
</gene>
<feature type="chain" id="PRO_5046805451" evidence="1">
    <location>
        <begin position="22"/>
        <end position="119"/>
    </location>
</feature>
<accession>A0ABN9L1T8</accession>
<evidence type="ECO:0000256" key="1">
    <source>
        <dbReference type="SAM" id="SignalP"/>
    </source>
</evidence>
<protein>
    <submittedName>
        <fullName evidence="2">Uncharacterized protein</fullName>
    </submittedName>
</protein>
<evidence type="ECO:0000313" key="2">
    <source>
        <dbReference type="EMBL" id="CAJ0929296.1"/>
    </source>
</evidence>
<sequence>MKAAITFLFVALNCYFGFGNAGAIATGGVQPDIPIIPKSCLEKLIQVNVPELLVKLQELLCLYMKGKKENNEELYKQFLEEQLHEALKNVGCTVDEILSLEKFLGETLKSLSGSLACQI</sequence>
<dbReference type="Proteomes" id="UP001176940">
    <property type="component" value="Unassembled WGS sequence"/>
</dbReference>